<feature type="non-terminal residue" evidence="2">
    <location>
        <position position="328"/>
    </location>
</feature>
<evidence type="ECO:0000313" key="2">
    <source>
        <dbReference type="EMBL" id="CAK9088174.1"/>
    </source>
</evidence>
<evidence type="ECO:0000313" key="3">
    <source>
        <dbReference type="Proteomes" id="UP001642484"/>
    </source>
</evidence>
<comment type="caution">
    <text evidence="2">The sequence shown here is derived from an EMBL/GenBank/DDBJ whole genome shotgun (WGS) entry which is preliminary data.</text>
</comment>
<organism evidence="2 3">
    <name type="scientific">Durusdinium trenchii</name>
    <dbReference type="NCBI Taxonomy" id="1381693"/>
    <lineage>
        <taxon>Eukaryota</taxon>
        <taxon>Sar</taxon>
        <taxon>Alveolata</taxon>
        <taxon>Dinophyceae</taxon>
        <taxon>Suessiales</taxon>
        <taxon>Symbiodiniaceae</taxon>
        <taxon>Durusdinium</taxon>
    </lineage>
</organism>
<gene>
    <name evidence="2" type="ORF">CCMP2556_LOCUS42551</name>
</gene>
<proteinExistence type="predicted"/>
<evidence type="ECO:0000256" key="1">
    <source>
        <dbReference type="SAM" id="MobiDB-lite"/>
    </source>
</evidence>
<feature type="compositionally biased region" description="Basic and acidic residues" evidence="1">
    <location>
        <begin position="1"/>
        <end position="14"/>
    </location>
</feature>
<dbReference type="EMBL" id="CAXAMN010024611">
    <property type="protein sequence ID" value="CAK9088174.1"/>
    <property type="molecule type" value="Genomic_DNA"/>
</dbReference>
<dbReference type="Proteomes" id="UP001642484">
    <property type="component" value="Unassembled WGS sequence"/>
</dbReference>
<feature type="region of interest" description="Disordered" evidence="1">
    <location>
        <begin position="1"/>
        <end position="23"/>
    </location>
</feature>
<accession>A0ABP0QJT6</accession>
<keyword evidence="3" id="KW-1185">Reference proteome</keyword>
<protein>
    <submittedName>
        <fullName evidence="2">Uncharacterized protein</fullName>
    </submittedName>
</protein>
<sequence>MIDESALRKAEGHVEQSSQSQRDHLDRLQMLRREHDIPAALGNRAESVGHKCAAMLPKFALRVPVDGRKDMLEKFTSSYFSFCADLGVEIGIGEFTVENLQSLLPHWLIGSNLESDVPAEATCLDAKDKGTPAVLPASMELEPDVAFLDVSEARSVVPPARPPPQESDGACLDVCEARSAVPPELPPPQNGDKFLPNALIVIRFCIRLKRVMPVIRAVWDERRYLYGIDSVQGEHGDGHGHGQGKRLPELAAYGAEKILLSLASSGVGALFVSHRHVLSPEQWQNVLSDFELGKGQAIVQFRLKFDWSNRLPYKMALLAFGDQALQTM</sequence>
<reference evidence="2 3" key="1">
    <citation type="submission" date="2024-02" db="EMBL/GenBank/DDBJ databases">
        <authorList>
            <person name="Chen Y."/>
            <person name="Shah S."/>
            <person name="Dougan E. K."/>
            <person name="Thang M."/>
            <person name="Chan C."/>
        </authorList>
    </citation>
    <scope>NUCLEOTIDE SEQUENCE [LARGE SCALE GENOMIC DNA]</scope>
</reference>
<name>A0ABP0QJT6_9DINO</name>